<dbReference type="NCBIfam" id="TIGR01845">
    <property type="entry name" value="outer_NodT"/>
    <property type="match status" value="1"/>
</dbReference>
<accession>A0A0M6YBQ8</accession>
<dbReference type="GO" id="GO:0005886">
    <property type="term" value="C:plasma membrane"/>
    <property type="evidence" value="ECO:0007669"/>
    <property type="project" value="UniProtKB-SubCell"/>
</dbReference>
<dbReference type="InterPro" id="IPR010131">
    <property type="entry name" value="MdtP/NodT-like"/>
</dbReference>
<proteinExistence type="inferred from homology"/>
<dbReference type="OrthoDB" id="7181739at2"/>
<evidence type="ECO:0000313" key="3">
    <source>
        <dbReference type="EMBL" id="CTQ47525.1"/>
    </source>
</evidence>
<dbReference type="EMBL" id="CXST01000008">
    <property type="protein sequence ID" value="CTQ47525.1"/>
    <property type="molecule type" value="Genomic_DNA"/>
</dbReference>
<dbReference type="InterPro" id="IPR003423">
    <property type="entry name" value="OMP_efflux"/>
</dbReference>
<evidence type="ECO:0000313" key="4">
    <source>
        <dbReference type="Proteomes" id="UP000048926"/>
    </source>
</evidence>
<reference evidence="4" key="1">
    <citation type="submission" date="2015-07" db="EMBL/GenBank/DDBJ databases">
        <authorList>
            <person name="Rodrigo-Torres Lidia"/>
            <person name="Arahal R.David."/>
        </authorList>
    </citation>
    <scope>NUCLEOTIDE SEQUENCE [LARGE SCALE GENOMIC DNA]</scope>
    <source>
        <strain evidence="4">CECT 4801</strain>
    </source>
</reference>
<dbReference type="PANTHER" id="PTHR30203">
    <property type="entry name" value="OUTER MEMBRANE CATION EFFLUX PROTEIN"/>
    <property type="match status" value="1"/>
</dbReference>
<dbReference type="Pfam" id="PF02321">
    <property type="entry name" value="OEP"/>
    <property type="match status" value="2"/>
</dbReference>
<dbReference type="STRING" id="187304.B0E33_15315"/>
<keyword evidence="2" id="KW-0564">Palmitate</keyword>
<evidence type="ECO:0000256" key="2">
    <source>
        <dbReference type="RuleBase" id="RU362097"/>
    </source>
</evidence>
<comment type="similarity">
    <text evidence="1 2">Belongs to the outer membrane factor (OMF) (TC 1.B.17) family.</text>
</comment>
<keyword evidence="2" id="KW-0449">Lipoprotein</keyword>
<dbReference type="Gene3D" id="1.20.1600.10">
    <property type="entry name" value="Outer membrane efflux proteins (OEP)"/>
    <property type="match status" value="1"/>
</dbReference>
<keyword evidence="2" id="KW-0812">Transmembrane</keyword>
<dbReference type="PANTHER" id="PTHR30203:SF25">
    <property type="entry name" value="OUTER MEMBRANE PROTEIN-RELATED"/>
    <property type="match status" value="1"/>
</dbReference>
<dbReference type="RefSeq" id="WP_055661550.1">
    <property type="nucleotide sequence ID" value="NZ_CXST01000008.1"/>
</dbReference>
<organism evidence="3 4">
    <name type="scientific">Roseibium aggregatum</name>
    <dbReference type="NCBI Taxonomy" id="187304"/>
    <lineage>
        <taxon>Bacteria</taxon>
        <taxon>Pseudomonadati</taxon>
        <taxon>Pseudomonadota</taxon>
        <taxon>Alphaproteobacteria</taxon>
        <taxon>Hyphomicrobiales</taxon>
        <taxon>Stappiaceae</taxon>
        <taxon>Roseibium</taxon>
    </lineage>
</organism>
<dbReference type="Proteomes" id="UP000048926">
    <property type="component" value="Unassembled WGS sequence"/>
</dbReference>
<dbReference type="SUPFAM" id="SSF56954">
    <property type="entry name" value="Outer membrane efflux proteins (OEP)"/>
    <property type="match status" value="1"/>
</dbReference>
<evidence type="ECO:0000256" key="1">
    <source>
        <dbReference type="ARBA" id="ARBA00007613"/>
    </source>
</evidence>
<protein>
    <submittedName>
        <fullName evidence="3">Cation efflux system protein CusC</fullName>
    </submittedName>
</protein>
<dbReference type="Gene3D" id="2.20.200.10">
    <property type="entry name" value="Outer membrane efflux proteins (OEP)"/>
    <property type="match status" value="1"/>
</dbReference>
<dbReference type="AlphaFoldDB" id="A0A0M6YBQ8"/>
<sequence length="501" mass="53226">MTLFKPETGSACAVPSRRRKTWLRLGAGLMAATLLGACSVGPDYQRPDVSVPGKWRNTTGETPASVPQLANWWTQLGDAQLNSLISLAVQNNLDVRTAKAKVREARASYKQASSSLFPSLDGAAGLTRSKSSGSDSVGTLWNGGFDAAWEIDIFGANRRAKEAAKYGLDAAEEELRASLLTLIGDLATNYVEARGFQQRLKLAQDTAKSQQSSADLIRKRFQAGSSSGLDVANAEGQAASTEANIPALKTALAASMHRLSVLTGQQPTALTDRLLASSRIPTPKLPIPVGIPASILLTRPDVRLAERQLAEATAKIGQATAARYPSVSLTGSIGTAAADIGDLGKNSSISWAFGPSLSVPIFNAGKLAAGVEIAEAQRDQYFLAYQASVLTALEDVENALVGFTQERKRVASQRRSAESYKSAAELSRSLYQTGAASFLDALDAERSTYSAEDTLIQSRVRLTTYYIALQKALGGGWTGKVETDKPEVVDKNTGPHLSVAY</sequence>
<name>A0A0M6YBQ8_9HYPH</name>
<keyword evidence="2" id="KW-1134">Transmembrane beta strand</keyword>
<keyword evidence="4" id="KW-1185">Reference proteome</keyword>
<gene>
    <name evidence="3" type="primary">cusC</name>
    <name evidence="3" type="ORF">LAL4801_05987</name>
</gene>
<dbReference type="GO" id="GO:0015562">
    <property type="term" value="F:efflux transmembrane transporter activity"/>
    <property type="evidence" value="ECO:0007669"/>
    <property type="project" value="InterPro"/>
</dbReference>
<comment type="subcellular location">
    <subcellularLocation>
        <location evidence="2">Cell membrane</location>
        <topology evidence="2">Lipid-anchor</topology>
    </subcellularLocation>
</comment>
<keyword evidence="2" id="KW-0472">Membrane</keyword>